<name>A0A8B3CTD3_9LEPT</name>
<dbReference type="PROSITE" id="PS51300">
    <property type="entry name" value="NIRD"/>
    <property type="match status" value="1"/>
</dbReference>
<evidence type="ECO:0000313" key="2">
    <source>
        <dbReference type="Proteomes" id="UP000266669"/>
    </source>
</evidence>
<sequence length="86" mass="10026">MKTEIRFLKVVFESSRSGMDPLFRVLEKIGIETDPISEILQDRGTFAKVGDEQIAIFHFQRGDKWYACENRYLIRGNGLSKRTDRT</sequence>
<dbReference type="AlphaFoldDB" id="A0A8B3CTD3"/>
<evidence type="ECO:0000313" key="1">
    <source>
        <dbReference type="EMBL" id="RHX87536.1"/>
    </source>
</evidence>
<accession>A0A8B3CTD3</accession>
<dbReference type="Gene3D" id="2.102.10.10">
    <property type="entry name" value="Rieske [2Fe-2S] iron-sulphur domain"/>
    <property type="match status" value="1"/>
</dbReference>
<dbReference type="Proteomes" id="UP000266669">
    <property type="component" value="Unassembled WGS sequence"/>
</dbReference>
<protein>
    <submittedName>
        <fullName evidence="1">Uncharacterized protein</fullName>
    </submittedName>
</protein>
<proteinExistence type="predicted"/>
<reference evidence="2" key="1">
    <citation type="submission" date="2018-05" db="EMBL/GenBank/DDBJ databases">
        <title>Leptospira yasudae sp. nov. and Leptospira stimsonii sp. nov., two pathogenic species of the genus Leptospira isolated from environmental sources.</title>
        <authorList>
            <person name="Casanovas-Massana A."/>
            <person name="Hamond C."/>
            <person name="Santos L.A."/>
            <person name="Hacker K.P."/>
            <person name="Balassiano I."/>
            <person name="Medeiros M.A."/>
            <person name="Reis M.G."/>
            <person name="Ko A.I."/>
            <person name="Wunder E.A."/>
        </authorList>
    </citation>
    <scope>NUCLEOTIDE SEQUENCE [LARGE SCALE GENOMIC DNA]</scope>
    <source>
        <strain evidence="2">AMB6-RJ</strain>
    </source>
</reference>
<organism evidence="1 2">
    <name type="scientific">Leptospira stimsonii</name>
    <dbReference type="NCBI Taxonomy" id="2202203"/>
    <lineage>
        <taxon>Bacteria</taxon>
        <taxon>Pseudomonadati</taxon>
        <taxon>Spirochaetota</taxon>
        <taxon>Spirochaetia</taxon>
        <taxon>Leptospirales</taxon>
        <taxon>Leptospiraceae</taxon>
        <taxon>Leptospira</taxon>
    </lineage>
</organism>
<gene>
    <name evidence="1" type="ORF">DLM78_00520</name>
</gene>
<dbReference type="SUPFAM" id="SSF50022">
    <property type="entry name" value="ISP domain"/>
    <property type="match status" value="1"/>
</dbReference>
<dbReference type="EMBL" id="QHCS01000001">
    <property type="protein sequence ID" value="RHX87536.1"/>
    <property type="molecule type" value="Genomic_DNA"/>
</dbReference>
<dbReference type="InterPro" id="IPR036922">
    <property type="entry name" value="Rieske_2Fe-2S_sf"/>
</dbReference>
<dbReference type="GO" id="GO:0051537">
    <property type="term" value="F:2 iron, 2 sulfur cluster binding"/>
    <property type="evidence" value="ECO:0007669"/>
    <property type="project" value="InterPro"/>
</dbReference>
<comment type="caution">
    <text evidence="1">The sequence shown here is derived from an EMBL/GenBank/DDBJ whole genome shotgun (WGS) entry which is preliminary data.</text>
</comment>